<comment type="caution">
    <text evidence="5">The sequence shown here is derived from an EMBL/GenBank/DDBJ whole genome shotgun (WGS) entry which is preliminary data.</text>
</comment>
<keyword evidence="2 5" id="KW-0378">Hydrolase</keyword>
<gene>
    <name evidence="5" type="ORF">GCM10007913_18340</name>
</gene>
<dbReference type="InterPro" id="IPR029000">
    <property type="entry name" value="Cyclophilin-like_dom_sf"/>
</dbReference>
<name>A0ABQ5UCU1_9HYPH</name>
<evidence type="ECO:0000256" key="1">
    <source>
        <dbReference type="ARBA" id="ARBA00022741"/>
    </source>
</evidence>
<evidence type="ECO:0000259" key="4">
    <source>
        <dbReference type="SMART" id="SM00796"/>
    </source>
</evidence>
<dbReference type="InterPro" id="IPR010016">
    <property type="entry name" value="PxpB"/>
</dbReference>
<protein>
    <submittedName>
        <fullName evidence="5">Allophanate hydrolase</fullName>
    </submittedName>
</protein>
<keyword evidence="1" id="KW-0547">Nucleotide-binding</keyword>
<reference evidence="5" key="1">
    <citation type="journal article" date="2014" name="Int. J. Syst. Evol. Microbiol.">
        <title>Complete genome of a new Firmicutes species belonging to the dominant human colonic microbiota ('Ruminococcus bicirculans') reveals two chromosomes and a selective capacity to utilize plant glucans.</title>
        <authorList>
            <consortium name="NISC Comparative Sequencing Program"/>
            <person name="Wegmann U."/>
            <person name="Louis P."/>
            <person name="Goesmann A."/>
            <person name="Henrissat B."/>
            <person name="Duncan S.H."/>
            <person name="Flint H.J."/>
        </authorList>
    </citation>
    <scope>NUCLEOTIDE SEQUENCE</scope>
    <source>
        <strain evidence="5">NBRC 103855</strain>
    </source>
</reference>
<dbReference type="SUPFAM" id="SSF50891">
    <property type="entry name" value="Cyclophilin-like"/>
    <property type="match status" value="1"/>
</dbReference>
<reference evidence="5" key="2">
    <citation type="submission" date="2023-01" db="EMBL/GenBank/DDBJ databases">
        <title>Draft genome sequence of Devosia yakushimensis strain NBRC 103855.</title>
        <authorList>
            <person name="Sun Q."/>
            <person name="Mori K."/>
        </authorList>
    </citation>
    <scope>NUCLEOTIDE SEQUENCE</scope>
    <source>
        <strain evidence="5">NBRC 103855</strain>
    </source>
</reference>
<dbReference type="Pfam" id="PF02682">
    <property type="entry name" value="CT_C_D"/>
    <property type="match status" value="1"/>
</dbReference>
<evidence type="ECO:0000313" key="6">
    <source>
        <dbReference type="Proteomes" id="UP001161406"/>
    </source>
</evidence>
<evidence type="ECO:0000313" key="5">
    <source>
        <dbReference type="EMBL" id="GLQ09902.1"/>
    </source>
</evidence>
<sequence>MNLQVIAAIADLPRFSLLGMSAIIFEAPGAFDLDHQRRIWAMADIVATWPDVREAVAGMTNLSVLFHRPPADPYDFGGELVALWNSGVSKDVDGRTLDIPIVYGGAGGPHLVEVAEMTGMSADEVVAIHSAPLYSVYAVGSHAGYCYLGGLDERLFLPRRAVPLLSIPEGSLSIAGRQTGVSASTGPSGWHTIGSATTVFFDPHRTPPALLAPGDTIRFHPEKVIV</sequence>
<dbReference type="PANTHER" id="PTHR34698">
    <property type="entry name" value="5-OXOPROLINASE SUBUNIT B"/>
    <property type="match status" value="1"/>
</dbReference>
<proteinExistence type="predicted"/>
<dbReference type="PANTHER" id="PTHR34698:SF2">
    <property type="entry name" value="5-OXOPROLINASE SUBUNIT B"/>
    <property type="match status" value="1"/>
</dbReference>
<dbReference type="EMBL" id="BSNG01000001">
    <property type="protein sequence ID" value="GLQ09902.1"/>
    <property type="molecule type" value="Genomic_DNA"/>
</dbReference>
<dbReference type="GO" id="GO:0016787">
    <property type="term" value="F:hydrolase activity"/>
    <property type="evidence" value="ECO:0007669"/>
    <property type="project" value="UniProtKB-KW"/>
</dbReference>
<keyword evidence="3" id="KW-0067">ATP-binding</keyword>
<evidence type="ECO:0000256" key="2">
    <source>
        <dbReference type="ARBA" id="ARBA00022801"/>
    </source>
</evidence>
<dbReference type="InterPro" id="IPR003833">
    <property type="entry name" value="CT_C_D"/>
</dbReference>
<keyword evidence="6" id="KW-1185">Reference proteome</keyword>
<dbReference type="NCBIfam" id="TIGR00370">
    <property type="entry name" value="5-oxoprolinase subunit PxpB"/>
    <property type="match status" value="1"/>
</dbReference>
<organism evidence="5 6">
    <name type="scientific">Devosia yakushimensis</name>
    <dbReference type="NCBI Taxonomy" id="470028"/>
    <lineage>
        <taxon>Bacteria</taxon>
        <taxon>Pseudomonadati</taxon>
        <taxon>Pseudomonadota</taxon>
        <taxon>Alphaproteobacteria</taxon>
        <taxon>Hyphomicrobiales</taxon>
        <taxon>Devosiaceae</taxon>
        <taxon>Devosia</taxon>
    </lineage>
</organism>
<feature type="domain" description="Carboxyltransferase" evidence="4">
    <location>
        <begin position="13"/>
        <end position="211"/>
    </location>
</feature>
<accession>A0ABQ5UCU1</accession>
<dbReference type="SUPFAM" id="SSF160467">
    <property type="entry name" value="PH0987 N-terminal domain-like"/>
    <property type="match status" value="1"/>
</dbReference>
<evidence type="ECO:0000256" key="3">
    <source>
        <dbReference type="ARBA" id="ARBA00022840"/>
    </source>
</evidence>
<dbReference type="Gene3D" id="2.40.100.10">
    <property type="entry name" value="Cyclophilin-like"/>
    <property type="match status" value="1"/>
</dbReference>
<dbReference type="RefSeq" id="WP_284390061.1">
    <property type="nucleotide sequence ID" value="NZ_BSNG01000001.1"/>
</dbReference>
<dbReference type="Proteomes" id="UP001161406">
    <property type="component" value="Unassembled WGS sequence"/>
</dbReference>
<dbReference type="SMART" id="SM00796">
    <property type="entry name" value="AHS1"/>
    <property type="match status" value="1"/>
</dbReference>